<dbReference type="RefSeq" id="WP_018063351.1">
    <property type="nucleotide sequence ID" value="NZ_AQWH01000003.1"/>
</dbReference>
<evidence type="ECO:0000256" key="2">
    <source>
        <dbReference type="ARBA" id="ARBA00005695"/>
    </source>
</evidence>
<keyword evidence="4 5" id="KW-0732">Signal</keyword>
<feature type="chain" id="PRO_5010720171" evidence="5">
    <location>
        <begin position="22"/>
        <end position="509"/>
    </location>
</feature>
<dbReference type="SUPFAM" id="SSF53850">
    <property type="entry name" value="Periplasmic binding protein-like II"/>
    <property type="match status" value="1"/>
</dbReference>
<dbReference type="InterPro" id="IPR039424">
    <property type="entry name" value="SBP_5"/>
</dbReference>
<dbReference type="eggNOG" id="COG0747">
    <property type="taxonomic scope" value="Bacteria"/>
</dbReference>
<dbReference type="CDD" id="cd00995">
    <property type="entry name" value="PBP2_NikA_DppA_OppA_like"/>
    <property type="match status" value="1"/>
</dbReference>
<keyword evidence="3" id="KW-0813">Transport</keyword>
<evidence type="ECO:0000256" key="5">
    <source>
        <dbReference type="SAM" id="SignalP"/>
    </source>
</evidence>
<sequence precursor="true">MPNPKLFSVTRRRLLTGSAQAAVMIGAMHYVPALAQDTSRAVIAQAYDAQPRNLLAFRGGNFPWIKNVFETLTYTDPETFEPQPELATDWTLSDDGMTLTLNLRDDVTFHTGRKMTAADVKYSLETAALPETASQIGFIARSFKAIDTPSDTQVVITFSQPTSNVWDLFEETPIIDKETYAEREDGSKVIGTGPYKFVSWTPGAELQLSRYDGYRDKDAAKIHDLDYAIIADPTATIAAVRSGRAQIGYGMTPRDVIEFDRNPMYTIVSTAGTIYPFGVNVEEGPFDQKTVRQAVGYAIDRQRIIDQVFDGAGTPTDLFWSPSSPGYTEEQANRYSYDPEKASKMLEDAGAKGAKVTIVIPAIPANRSIFEIVQNNLREVGLEPEARVLDVAEYDQRQVAGDLGQSFILIHGQVGFQTATLLSSLPSLRKGNPSHFWSDEYETLRNAVSAASTADDQAKAVTALSEYMLDEAFTLALLQAPSPSVVSADLEGVSFSRRGYILFKNATYR</sequence>
<dbReference type="AlphaFoldDB" id="A0A1U9YVY5"/>
<accession>A0A1U9YVY5</accession>
<proteinExistence type="inferred from homology"/>
<dbReference type="PANTHER" id="PTHR30290">
    <property type="entry name" value="PERIPLASMIC BINDING COMPONENT OF ABC TRANSPORTER"/>
    <property type="match status" value="1"/>
</dbReference>
<feature type="domain" description="Solute-binding protein family 5" evidence="6">
    <location>
        <begin position="81"/>
        <end position="407"/>
    </location>
</feature>
<dbReference type="KEGG" id="mmed:Mame_00214"/>
<organism evidence="7 8">
    <name type="scientific">Martelella mediterranea DSM 17316</name>
    <dbReference type="NCBI Taxonomy" id="1122214"/>
    <lineage>
        <taxon>Bacteria</taxon>
        <taxon>Pseudomonadati</taxon>
        <taxon>Pseudomonadota</taxon>
        <taxon>Alphaproteobacteria</taxon>
        <taxon>Hyphomicrobiales</taxon>
        <taxon>Aurantimonadaceae</taxon>
        <taxon>Martelella</taxon>
    </lineage>
</organism>
<evidence type="ECO:0000259" key="6">
    <source>
        <dbReference type="Pfam" id="PF00496"/>
    </source>
</evidence>
<dbReference type="GO" id="GO:1904680">
    <property type="term" value="F:peptide transmembrane transporter activity"/>
    <property type="evidence" value="ECO:0007669"/>
    <property type="project" value="TreeGrafter"/>
</dbReference>
<dbReference type="PIRSF" id="PIRSF002741">
    <property type="entry name" value="MppA"/>
    <property type="match status" value="1"/>
</dbReference>
<feature type="signal peptide" evidence="5">
    <location>
        <begin position="1"/>
        <end position="21"/>
    </location>
</feature>
<comment type="subcellular location">
    <subcellularLocation>
        <location evidence="1">Periplasm</location>
    </subcellularLocation>
</comment>
<comment type="similarity">
    <text evidence="2">Belongs to the bacterial solute-binding protein 5 family.</text>
</comment>
<name>A0A1U9YVY5_9HYPH</name>
<dbReference type="PANTHER" id="PTHR30290:SF10">
    <property type="entry name" value="PERIPLASMIC OLIGOPEPTIDE-BINDING PROTEIN-RELATED"/>
    <property type="match status" value="1"/>
</dbReference>
<evidence type="ECO:0000256" key="3">
    <source>
        <dbReference type="ARBA" id="ARBA00022448"/>
    </source>
</evidence>
<dbReference type="GO" id="GO:0030288">
    <property type="term" value="C:outer membrane-bounded periplasmic space"/>
    <property type="evidence" value="ECO:0007669"/>
    <property type="project" value="UniProtKB-ARBA"/>
</dbReference>
<dbReference type="PROSITE" id="PS51318">
    <property type="entry name" value="TAT"/>
    <property type="match status" value="1"/>
</dbReference>
<dbReference type="Proteomes" id="UP000191135">
    <property type="component" value="Chromosome"/>
</dbReference>
<dbReference type="InterPro" id="IPR006311">
    <property type="entry name" value="TAT_signal"/>
</dbReference>
<dbReference type="EMBL" id="CP020330">
    <property type="protein sequence ID" value="AQZ49597.1"/>
    <property type="molecule type" value="Genomic_DNA"/>
</dbReference>
<keyword evidence="8" id="KW-1185">Reference proteome</keyword>
<dbReference type="Gene3D" id="3.40.190.10">
    <property type="entry name" value="Periplasmic binding protein-like II"/>
    <property type="match status" value="1"/>
</dbReference>
<dbReference type="STRING" id="1122214.Mame_00214"/>
<evidence type="ECO:0000313" key="7">
    <source>
        <dbReference type="EMBL" id="AQZ49597.1"/>
    </source>
</evidence>
<evidence type="ECO:0000313" key="8">
    <source>
        <dbReference type="Proteomes" id="UP000191135"/>
    </source>
</evidence>
<dbReference type="Gene3D" id="3.90.76.10">
    <property type="entry name" value="Dipeptide-binding Protein, Domain 1"/>
    <property type="match status" value="1"/>
</dbReference>
<dbReference type="InterPro" id="IPR030678">
    <property type="entry name" value="Peptide/Ni-bd"/>
</dbReference>
<protein>
    <submittedName>
        <fullName evidence="7">Hemin-binding lipoprotein</fullName>
    </submittedName>
</protein>
<dbReference type="OrthoDB" id="8144963at2"/>
<dbReference type="GO" id="GO:0043190">
    <property type="term" value="C:ATP-binding cassette (ABC) transporter complex"/>
    <property type="evidence" value="ECO:0007669"/>
    <property type="project" value="InterPro"/>
</dbReference>
<dbReference type="GO" id="GO:0015833">
    <property type="term" value="P:peptide transport"/>
    <property type="evidence" value="ECO:0007669"/>
    <property type="project" value="TreeGrafter"/>
</dbReference>
<evidence type="ECO:0000256" key="1">
    <source>
        <dbReference type="ARBA" id="ARBA00004418"/>
    </source>
</evidence>
<gene>
    <name evidence="7" type="primary">hbpA_1</name>
    <name evidence="7" type="ORF">Mame_00214</name>
</gene>
<keyword evidence="7" id="KW-0449">Lipoprotein</keyword>
<reference evidence="7 8" key="1">
    <citation type="submission" date="2017-03" db="EMBL/GenBank/DDBJ databases">
        <title>Foreign affairs: Plasmid Transfer between Roseobacters and Rhizobia.</title>
        <authorList>
            <person name="Bartling P."/>
            <person name="Bunk B."/>
            <person name="Overmann J."/>
            <person name="Brinkmann H."/>
            <person name="Petersen J."/>
        </authorList>
    </citation>
    <scope>NUCLEOTIDE SEQUENCE [LARGE SCALE GENOMIC DNA]</scope>
    <source>
        <strain evidence="7 8">MACL11</strain>
    </source>
</reference>
<dbReference type="Gene3D" id="3.10.105.10">
    <property type="entry name" value="Dipeptide-binding Protein, Domain 3"/>
    <property type="match status" value="1"/>
</dbReference>
<evidence type="ECO:0000256" key="4">
    <source>
        <dbReference type="ARBA" id="ARBA00022729"/>
    </source>
</evidence>
<dbReference type="Pfam" id="PF00496">
    <property type="entry name" value="SBP_bac_5"/>
    <property type="match status" value="1"/>
</dbReference>
<dbReference type="InterPro" id="IPR000914">
    <property type="entry name" value="SBP_5_dom"/>
</dbReference>